<gene>
    <name evidence="3" type="ORF">ACAOBT_LOCUS13950</name>
    <name evidence="4" type="ORF">ACAOBT_LOCUS15508</name>
    <name evidence="2" type="ORF">ACAOBT_LOCUS2969</name>
    <name evidence="5" type="ORF">ACAOBT_LOCUS29765</name>
    <name evidence="6" type="ORF">ACAOBT_LOCUS34394</name>
</gene>
<dbReference type="OrthoDB" id="6772351at2759"/>
<dbReference type="EMBL" id="CAKOFQ010007759">
    <property type="protein sequence ID" value="CAH2007650.1"/>
    <property type="molecule type" value="Genomic_DNA"/>
</dbReference>
<dbReference type="Proteomes" id="UP001152888">
    <property type="component" value="Unassembled WGS sequence"/>
</dbReference>
<feature type="region of interest" description="Disordered" evidence="1">
    <location>
        <begin position="768"/>
        <end position="791"/>
    </location>
</feature>
<evidence type="ECO:0000313" key="2">
    <source>
        <dbReference type="EMBL" id="CAH1959017.1"/>
    </source>
</evidence>
<protein>
    <submittedName>
        <fullName evidence="5">Uncharacterized protein</fullName>
    </submittedName>
</protein>
<evidence type="ECO:0000256" key="1">
    <source>
        <dbReference type="SAM" id="MobiDB-lite"/>
    </source>
</evidence>
<keyword evidence="7" id="KW-1185">Reference proteome</keyword>
<evidence type="ECO:0000313" key="4">
    <source>
        <dbReference type="EMBL" id="CAH1983328.1"/>
    </source>
</evidence>
<evidence type="ECO:0000313" key="7">
    <source>
        <dbReference type="Proteomes" id="UP001152888"/>
    </source>
</evidence>
<feature type="compositionally biased region" description="Polar residues" evidence="1">
    <location>
        <begin position="106"/>
        <end position="128"/>
    </location>
</feature>
<comment type="caution">
    <text evidence="5">The sequence shown here is derived from an EMBL/GenBank/DDBJ whole genome shotgun (WGS) entry which is preliminary data.</text>
</comment>
<feature type="region of interest" description="Disordered" evidence="1">
    <location>
        <begin position="95"/>
        <end position="164"/>
    </location>
</feature>
<evidence type="ECO:0000313" key="3">
    <source>
        <dbReference type="EMBL" id="CAH1980383.1"/>
    </source>
</evidence>
<sequence>MSKNWFCNRGLSPITQHPRDEEKDKTSETVITDSRKVSSVVKQNSDHSDCNSVISSTSPKICCTPPSSSISGLSENVHCSNLCKDSEYNVTSNNESIVEDPDHQSESSSFISLTSPNICCTPPSSSVISDAEDEDYSPHTSEEAEDEELDRSDEARDNLHSASVKKNVTIHAKAESIPTAECDQSAPSQSGSSSVNTGLSGKKKKVTVFCCFCECEVFHFPRHLKRNHTNEIEVQEFLALPVLSRKRQQLLFALRKKGKFINSTPLRGEGIKPVRKGAEKTEYLPCIHCMGYYSAKNLWRHRKQCDANPEKGSSGKRSQALGQTLLLGNIKVDIELKVKVFPRMRPDKVSLVAKNDKLICAFASRYLKLHRELHFVQVVSRKMRELARLLMEIKKLDLSVVTLFDALKPHKYDILVKATKLTSGYDDESQTYKSPTYAMNMGTTLKQCCDVALLHVLKKSKSLPTVDNANVEADIKTCIQLIEANWRFDISTNAANDLNLKKWNKVTLVPLATDLKLLKDYLMKVAANQVSMLQKNPSNEKAYTSLLETVYCRLLLLNRRRPGELQRLPIHVYKSAISEEHNQAYEEFSEAITETERILMRSFKRIVIRGKRGRGVPVLISKDVQDHLNLILECRDNIQTVSNIYLFGKPNSQEPIIGYKVIKKYASLCQAKNPHALTSTRLRKHLATLTQLFNMSENDMEQLASFMGHTLGIHRASYRLPDDVYQTARLSKILTLMEKGEAGHFKGKSLDEINLNLDENLISEAQQDDNHPEPLCQYEDIQEPHPDPESQQVDITLPKKKSRVLVPWTEDQKNLVLVHFGNHIKSKRAPKKAECDNLIASHTELLHNKDWLKIKVFIQNQYRKKK</sequence>
<feature type="compositionally biased region" description="Basic and acidic residues" evidence="1">
    <location>
        <begin position="17"/>
        <end position="27"/>
    </location>
</feature>
<dbReference type="PANTHER" id="PTHR33480:SF1">
    <property type="entry name" value="TYR RECOMBINASE DOMAIN-CONTAINING PROTEIN"/>
    <property type="match status" value="1"/>
</dbReference>
<name>A0A9P0LXK2_ACAOB</name>
<dbReference type="EMBL" id="CAKOFQ010006938">
    <property type="protein sequence ID" value="CAH1983328.1"/>
    <property type="molecule type" value="Genomic_DNA"/>
</dbReference>
<proteinExistence type="predicted"/>
<evidence type="ECO:0000313" key="5">
    <source>
        <dbReference type="EMBL" id="CAH2007650.1"/>
    </source>
</evidence>
<dbReference type="EMBL" id="CAKOFQ010008570">
    <property type="protein sequence ID" value="CAH2014914.1"/>
    <property type="molecule type" value="Genomic_DNA"/>
</dbReference>
<dbReference type="EMBL" id="CAKOFQ010006680">
    <property type="protein sequence ID" value="CAH1959017.1"/>
    <property type="molecule type" value="Genomic_DNA"/>
</dbReference>
<feature type="region of interest" description="Disordered" evidence="1">
    <location>
        <begin position="1"/>
        <end position="38"/>
    </location>
</feature>
<reference evidence="5" key="1">
    <citation type="submission" date="2022-03" db="EMBL/GenBank/DDBJ databases">
        <authorList>
            <person name="Sayadi A."/>
        </authorList>
    </citation>
    <scope>NUCLEOTIDE SEQUENCE</scope>
</reference>
<dbReference type="PANTHER" id="PTHR33480">
    <property type="entry name" value="SET DOMAIN-CONTAINING PROTEIN-RELATED"/>
    <property type="match status" value="1"/>
</dbReference>
<dbReference type="AlphaFoldDB" id="A0A9P0LXK2"/>
<feature type="compositionally biased region" description="Low complexity" evidence="1">
    <location>
        <begin position="185"/>
        <end position="194"/>
    </location>
</feature>
<evidence type="ECO:0000313" key="6">
    <source>
        <dbReference type="EMBL" id="CAH2014914.1"/>
    </source>
</evidence>
<feature type="region of interest" description="Disordered" evidence="1">
    <location>
        <begin position="178"/>
        <end position="199"/>
    </location>
</feature>
<organism evidence="5 7">
    <name type="scientific">Acanthoscelides obtectus</name>
    <name type="common">Bean weevil</name>
    <name type="synonym">Bruchus obtectus</name>
    <dbReference type="NCBI Taxonomy" id="200917"/>
    <lineage>
        <taxon>Eukaryota</taxon>
        <taxon>Metazoa</taxon>
        <taxon>Ecdysozoa</taxon>
        <taxon>Arthropoda</taxon>
        <taxon>Hexapoda</taxon>
        <taxon>Insecta</taxon>
        <taxon>Pterygota</taxon>
        <taxon>Neoptera</taxon>
        <taxon>Endopterygota</taxon>
        <taxon>Coleoptera</taxon>
        <taxon>Polyphaga</taxon>
        <taxon>Cucujiformia</taxon>
        <taxon>Chrysomeloidea</taxon>
        <taxon>Chrysomelidae</taxon>
        <taxon>Bruchinae</taxon>
        <taxon>Bruchini</taxon>
        <taxon>Acanthoscelides</taxon>
    </lineage>
</organism>
<accession>A0A9P0LXK2</accession>
<dbReference type="EMBL" id="CAKOFQ010006894">
    <property type="protein sequence ID" value="CAH1980383.1"/>
    <property type="molecule type" value="Genomic_DNA"/>
</dbReference>